<protein>
    <submittedName>
        <fullName evidence="2">Uncharacterized protein</fullName>
    </submittedName>
</protein>
<keyword evidence="1" id="KW-0812">Transmembrane</keyword>
<dbReference type="STRING" id="1798491.A3C87_01775"/>
<gene>
    <name evidence="2" type="ORF">A3C87_01775</name>
</gene>
<dbReference type="EMBL" id="MFLE01000010">
    <property type="protein sequence ID" value="OGG62122.1"/>
    <property type="molecule type" value="Genomic_DNA"/>
</dbReference>
<name>A0A1F6DM71_9BACT</name>
<sequence>MLFLRAIIFSIAIFIAAPVLAAGELSVQESMQKREWQYGQVPVFEVALSLENASSSDVLLEGRVFSEEGLEISTFTDRARIIGGIESKKLYGLDIPQWKAGYYSVVLKVSSPETDQTTIHRVTFSLRPHVQPWWVYGGAGAAALVGVGMITFVLARRRELAHQ</sequence>
<organism evidence="2 3">
    <name type="scientific">Candidatus Kaiserbacteria bacterium RIFCSPHIGHO2_02_FULL_49_34</name>
    <dbReference type="NCBI Taxonomy" id="1798491"/>
    <lineage>
        <taxon>Bacteria</taxon>
        <taxon>Candidatus Kaiseribacteriota</taxon>
    </lineage>
</organism>
<keyword evidence="1" id="KW-0472">Membrane</keyword>
<accession>A0A1F6DM71</accession>
<evidence type="ECO:0000313" key="2">
    <source>
        <dbReference type="EMBL" id="OGG62122.1"/>
    </source>
</evidence>
<proteinExistence type="predicted"/>
<dbReference type="AlphaFoldDB" id="A0A1F6DM71"/>
<comment type="caution">
    <text evidence="2">The sequence shown here is derived from an EMBL/GenBank/DDBJ whole genome shotgun (WGS) entry which is preliminary data.</text>
</comment>
<keyword evidence="1" id="KW-1133">Transmembrane helix</keyword>
<feature type="transmembrane region" description="Helical" evidence="1">
    <location>
        <begin position="133"/>
        <end position="155"/>
    </location>
</feature>
<evidence type="ECO:0000313" key="3">
    <source>
        <dbReference type="Proteomes" id="UP000176511"/>
    </source>
</evidence>
<evidence type="ECO:0000256" key="1">
    <source>
        <dbReference type="SAM" id="Phobius"/>
    </source>
</evidence>
<reference evidence="2 3" key="1">
    <citation type="journal article" date="2016" name="Nat. Commun.">
        <title>Thousands of microbial genomes shed light on interconnected biogeochemical processes in an aquifer system.</title>
        <authorList>
            <person name="Anantharaman K."/>
            <person name="Brown C.T."/>
            <person name="Hug L.A."/>
            <person name="Sharon I."/>
            <person name="Castelle C.J."/>
            <person name="Probst A.J."/>
            <person name="Thomas B.C."/>
            <person name="Singh A."/>
            <person name="Wilkins M.J."/>
            <person name="Karaoz U."/>
            <person name="Brodie E.L."/>
            <person name="Williams K.H."/>
            <person name="Hubbard S.S."/>
            <person name="Banfield J.F."/>
        </authorList>
    </citation>
    <scope>NUCLEOTIDE SEQUENCE [LARGE SCALE GENOMIC DNA]</scope>
</reference>
<dbReference type="Proteomes" id="UP000176511">
    <property type="component" value="Unassembled WGS sequence"/>
</dbReference>